<organism evidence="2 3">
    <name type="scientific">Hymenobacter nivis</name>
    <dbReference type="NCBI Taxonomy" id="1850093"/>
    <lineage>
        <taxon>Bacteria</taxon>
        <taxon>Pseudomonadati</taxon>
        <taxon>Bacteroidota</taxon>
        <taxon>Cytophagia</taxon>
        <taxon>Cytophagales</taxon>
        <taxon>Hymenobacteraceae</taxon>
        <taxon>Hymenobacter</taxon>
    </lineage>
</organism>
<dbReference type="EMBL" id="CP029145">
    <property type="protein sequence ID" value="AWM31511.1"/>
    <property type="molecule type" value="Genomic_DNA"/>
</dbReference>
<protein>
    <recommendedName>
        <fullName evidence="1">PKD domain-containing protein</fullName>
    </recommendedName>
</protein>
<dbReference type="PROSITE" id="PS50093">
    <property type="entry name" value="PKD"/>
    <property type="match status" value="1"/>
</dbReference>
<dbReference type="InterPro" id="IPR026341">
    <property type="entry name" value="T9SS_type_B"/>
</dbReference>
<dbReference type="Proteomes" id="UP000245999">
    <property type="component" value="Chromosome"/>
</dbReference>
<dbReference type="Gene3D" id="2.60.40.10">
    <property type="entry name" value="Immunoglobulins"/>
    <property type="match status" value="1"/>
</dbReference>
<dbReference type="Pfam" id="PF13585">
    <property type="entry name" value="CHU_C"/>
    <property type="match status" value="1"/>
</dbReference>
<name>A0A2Z3GH55_9BACT</name>
<dbReference type="NCBIfam" id="TIGR04131">
    <property type="entry name" value="Bac_Flav_CTERM"/>
    <property type="match status" value="1"/>
</dbReference>
<dbReference type="Gene3D" id="2.60.40.2700">
    <property type="match status" value="4"/>
</dbReference>
<dbReference type="InterPro" id="IPR035986">
    <property type="entry name" value="PKD_dom_sf"/>
</dbReference>
<evidence type="ECO:0000313" key="2">
    <source>
        <dbReference type="EMBL" id="AWM31511.1"/>
    </source>
</evidence>
<accession>A0A2Z3GH55</accession>
<evidence type="ECO:0000313" key="3">
    <source>
        <dbReference type="Proteomes" id="UP000245999"/>
    </source>
</evidence>
<dbReference type="InterPro" id="IPR000601">
    <property type="entry name" value="PKD_dom"/>
</dbReference>
<dbReference type="KEGG" id="hnv:DDQ68_01130"/>
<dbReference type="OrthoDB" id="7794186at2"/>
<dbReference type="Pfam" id="PF18911">
    <property type="entry name" value="PKD_4"/>
    <property type="match status" value="1"/>
</dbReference>
<dbReference type="InterPro" id="IPR013783">
    <property type="entry name" value="Ig-like_fold"/>
</dbReference>
<dbReference type="SUPFAM" id="SSF49299">
    <property type="entry name" value="PKD domain"/>
    <property type="match status" value="1"/>
</dbReference>
<reference evidence="3" key="1">
    <citation type="submission" date="2018-04" db="EMBL/GenBank/DDBJ databases">
        <title>Complete genome of Antarctic heterotrophic bacterium Hymenobacter nivis.</title>
        <authorList>
            <person name="Terashima M."/>
        </authorList>
    </citation>
    <scope>NUCLEOTIDE SEQUENCE [LARGE SCALE GENOMIC DNA]</scope>
    <source>
        <strain evidence="3">NBRC 111535</strain>
    </source>
</reference>
<feature type="domain" description="PKD" evidence="1">
    <location>
        <begin position="457"/>
        <end position="506"/>
    </location>
</feature>
<evidence type="ECO:0000259" key="1">
    <source>
        <dbReference type="PROSITE" id="PS50093"/>
    </source>
</evidence>
<sequence length="1340" mass="138108">MPAALLYSTLSTPRILTPLTVKPRRPAMGWLLALLLLLGGASATLAQTAPPAPPECAADEKFANTWYFGYKAGLDFNNLTVDSLNRSSLPKVLTDGAMDAPAGSGVMSDKNGKILFYSNGETVWNGDGTVMTNGTGLAGNRFTTDGPLPLKMPGIPMPGQPTRYLLFTLNSTVGLSYSEITIPAGGGPGTVILATRNTPLARGTAEKLTGVFHKNGCDIWVITHGWGDAKTGNDNRGDAFLAYRVQQAANYIGPVLIDAPIISTIGSLHAPSKAALGYKGQMKVTPDGQRLALARYSEVLGDSSSTVELFGFNTNTGTVSANPMVPYIVDKGAGKYYGVGFSPGSYLYATVMNPPKLLQFDISGNGPVPKPKDIPLKQKTPADLGSLQAAPDGKIYVARNNQPALGFITYPDSLGAKARYADDSLKLGGRLSGLGLVNFNQSSLLQFGFGAQSTACLEITFTSPPVNFALVSYSWDFGDGSPKSMLANPPHTFPSAKSYTVTLLITTGCFCRQIQFQVPVPGAPTPGSIGAAQTLCGGSTPAPLTSTAAPGAGTGQFTFQWQSSPDNTTWADINGANGPGFAPGPLTVTTYFRRLVTSGFCAPRTPTASVAITVLPVLTAGSITADQTVCAGSGAVPLMSTSLPIGGTGTFIYQWESSPDNIAWTAIAGATNATFVPGILAATTYFRRRVTSGPCGAVSNAVKLTVLPALLAGTIAANQAICLGAAPAPLTSETPATGGPGPIAYQWEFSPDNATWTAINGATGLAYAPGSLGSTAYFRRRASSPGTCAPVFSNVVVITVAPALAAGTIGSPQGLCPGATPAPLTSTAGASGGTGTYAYQWESSPNNSTWTPIAGATGADYAPGPLTATTYYRRRATSGVCGLEYSSSVALTLLPPLNAGSISASQTICTGTAPSSFSSGTEASGGTGTFTYQWEVSADNANWNPIAGATGLIYATGPLTATTYYRRRATSGTGTCSTAVSNVLTIVVQPFVTPSVSLAAPPTQCPGTALTFAAVATNVGPTPGFQWFVNNVAVASGPTFTSSTLVTGDQVRVEVTPTAGLCVTANLVAATVTVTRTPTPTPTLAITVQPNGPVCLGAPLTFSIASVTEAGLAPAYQWQVNGNDVNGAIGPVFTSTTLRDGQLVTLRLRTVNACGQSVTVVSNGVGVRIQPPVVVNAGPDKEILLGTSVVLEGTADGNYPVTWTPATGLTIPANDPLHPVAAPTATTTYTLSAGVGGCASSDQVTVTVRPPIRIPNAFTPNGDGRDDTWQIEFIEQFPDNTVNVFNRWGNKVFSVDNYSRANEWRGDINGQPAPVGTYYYVVVTKGPLGRSYAGSITVLY</sequence>
<dbReference type="CDD" id="cd00146">
    <property type="entry name" value="PKD"/>
    <property type="match status" value="1"/>
</dbReference>
<keyword evidence="3" id="KW-1185">Reference proteome</keyword>
<gene>
    <name evidence="2" type="ORF">DDQ68_01130</name>
</gene>
<proteinExistence type="predicted"/>
<dbReference type="SUPFAM" id="SSF82171">
    <property type="entry name" value="DPP6 N-terminal domain-like"/>
    <property type="match status" value="1"/>
</dbReference>